<reference evidence="6" key="2">
    <citation type="submission" date="2025-08" db="UniProtKB">
        <authorList>
            <consortium name="Ensembl"/>
        </authorList>
    </citation>
    <scope>IDENTIFICATION</scope>
</reference>
<evidence type="ECO:0000256" key="4">
    <source>
        <dbReference type="RuleBase" id="RU364026"/>
    </source>
</evidence>
<evidence type="ECO:0000313" key="6">
    <source>
        <dbReference type="Ensembl" id="ENSVURP00010012687.1"/>
    </source>
</evidence>
<comment type="similarity">
    <text evidence="1 4">Belongs to the eukaryotic ribosomal protein eL29 family.</text>
</comment>
<keyword evidence="5" id="KW-1133">Transmembrane helix</keyword>
<dbReference type="PANTHER" id="PTHR12884:SF40">
    <property type="entry name" value="LARGE RIBOSOMAL SUBUNIT PROTEIN EL29"/>
    <property type="match status" value="1"/>
</dbReference>
<dbReference type="GO" id="GO:0022625">
    <property type="term" value="C:cytosolic large ribosomal subunit"/>
    <property type="evidence" value="ECO:0007669"/>
    <property type="project" value="TreeGrafter"/>
</dbReference>
<sequence length="109" mass="12833">VAKSRNHITHNQSQRWCRNGIKKPRSQRYMFLKGVDPKFLRNICFAKKYKKGHDEKCYPQPKKELWNLNADRSILFAILLSFVVFCFLSLVVPPIGSNSYPQHHQCENV</sequence>
<proteinExistence type="inferred from homology"/>
<reference evidence="7" key="1">
    <citation type="submission" date="2018-12" db="EMBL/GenBank/DDBJ databases">
        <authorList>
            <person name="Yazar S."/>
        </authorList>
    </citation>
    <scope>NUCLEOTIDE SEQUENCE [LARGE SCALE GENOMIC DNA]</scope>
</reference>
<dbReference type="Pfam" id="PF01779">
    <property type="entry name" value="Ribosomal_L29e"/>
    <property type="match status" value="1"/>
</dbReference>
<dbReference type="PANTHER" id="PTHR12884">
    <property type="entry name" value="60S RIBOSOMAL PROTEIN L29"/>
    <property type="match status" value="1"/>
</dbReference>
<dbReference type="STRING" id="29139.ENSVURP00010012687"/>
<keyword evidence="5" id="KW-0472">Membrane</keyword>
<dbReference type="Proteomes" id="UP000314987">
    <property type="component" value="Unassembled WGS sequence"/>
</dbReference>
<dbReference type="GeneTree" id="ENSGT00390000007084"/>
<reference evidence="6" key="3">
    <citation type="submission" date="2025-09" db="UniProtKB">
        <authorList>
            <consortium name="Ensembl"/>
        </authorList>
    </citation>
    <scope>IDENTIFICATION</scope>
</reference>
<dbReference type="GO" id="GO:0002181">
    <property type="term" value="P:cytoplasmic translation"/>
    <property type="evidence" value="ECO:0007669"/>
    <property type="project" value="TreeGrafter"/>
</dbReference>
<dbReference type="AlphaFoldDB" id="A0A4X2KU86"/>
<feature type="transmembrane region" description="Helical" evidence="5">
    <location>
        <begin position="73"/>
        <end position="92"/>
    </location>
</feature>
<dbReference type="GO" id="GO:0003735">
    <property type="term" value="F:structural constituent of ribosome"/>
    <property type="evidence" value="ECO:0007669"/>
    <property type="project" value="UniProtKB-UniRule"/>
</dbReference>
<dbReference type="Gene3D" id="6.10.140.1730">
    <property type="match status" value="1"/>
</dbReference>
<keyword evidence="3 4" id="KW-0687">Ribonucleoprotein</keyword>
<evidence type="ECO:0000256" key="2">
    <source>
        <dbReference type="ARBA" id="ARBA00022980"/>
    </source>
</evidence>
<accession>A0A4X2KU86</accession>
<organism evidence="6 7">
    <name type="scientific">Vombatus ursinus</name>
    <name type="common">Common wombat</name>
    <dbReference type="NCBI Taxonomy" id="29139"/>
    <lineage>
        <taxon>Eukaryota</taxon>
        <taxon>Metazoa</taxon>
        <taxon>Chordata</taxon>
        <taxon>Craniata</taxon>
        <taxon>Vertebrata</taxon>
        <taxon>Euteleostomi</taxon>
        <taxon>Mammalia</taxon>
        <taxon>Metatheria</taxon>
        <taxon>Diprotodontia</taxon>
        <taxon>Vombatidae</taxon>
        <taxon>Vombatus</taxon>
    </lineage>
</organism>
<keyword evidence="5" id="KW-0812">Transmembrane</keyword>
<name>A0A4X2KU86_VOMUR</name>
<dbReference type="InterPro" id="IPR002673">
    <property type="entry name" value="Ribosomal_eL29"/>
</dbReference>
<evidence type="ECO:0000313" key="7">
    <source>
        <dbReference type="Proteomes" id="UP000314987"/>
    </source>
</evidence>
<dbReference type="Ensembl" id="ENSVURT00010014439.1">
    <property type="protein sequence ID" value="ENSVURP00010012687.1"/>
    <property type="gene ID" value="ENSVURG00010009790.1"/>
</dbReference>
<evidence type="ECO:0000256" key="3">
    <source>
        <dbReference type="ARBA" id="ARBA00023274"/>
    </source>
</evidence>
<keyword evidence="2 4" id="KW-0689">Ribosomal protein</keyword>
<keyword evidence="7" id="KW-1185">Reference proteome</keyword>
<evidence type="ECO:0000256" key="5">
    <source>
        <dbReference type="SAM" id="Phobius"/>
    </source>
</evidence>
<protein>
    <recommendedName>
        <fullName evidence="4">60S ribosomal protein L29</fullName>
    </recommendedName>
</protein>
<evidence type="ECO:0000256" key="1">
    <source>
        <dbReference type="ARBA" id="ARBA00010247"/>
    </source>
</evidence>